<organism evidence="1 2">
    <name type="scientific">Pistacia atlantica</name>
    <dbReference type="NCBI Taxonomy" id="434234"/>
    <lineage>
        <taxon>Eukaryota</taxon>
        <taxon>Viridiplantae</taxon>
        <taxon>Streptophyta</taxon>
        <taxon>Embryophyta</taxon>
        <taxon>Tracheophyta</taxon>
        <taxon>Spermatophyta</taxon>
        <taxon>Magnoliopsida</taxon>
        <taxon>eudicotyledons</taxon>
        <taxon>Gunneridae</taxon>
        <taxon>Pentapetalae</taxon>
        <taxon>rosids</taxon>
        <taxon>malvids</taxon>
        <taxon>Sapindales</taxon>
        <taxon>Anacardiaceae</taxon>
        <taxon>Pistacia</taxon>
    </lineage>
</organism>
<accession>A0ACC1A3J3</accession>
<evidence type="ECO:0000313" key="1">
    <source>
        <dbReference type="EMBL" id="KAJ0080593.1"/>
    </source>
</evidence>
<name>A0ACC1A3J3_9ROSI</name>
<dbReference type="Proteomes" id="UP001164250">
    <property type="component" value="Chromosome 13"/>
</dbReference>
<keyword evidence="2" id="KW-1185">Reference proteome</keyword>
<gene>
    <name evidence="1" type="ORF">Patl1_24233</name>
</gene>
<protein>
    <submittedName>
        <fullName evidence="1">Uncharacterized protein</fullName>
    </submittedName>
</protein>
<sequence length="87" mass="9675">MFVIMSSSATSYNYFAFMVNQEWLQSNYRTNPSVLRDADCIIQLSSSHICVCDNQMSDRFQGCIGALICNTKSGYSCSAKCPSAYIS</sequence>
<comment type="caution">
    <text evidence="1">The sequence shown here is derived from an EMBL/GenBank/DDBJ whole genome shotgun (WGS) entry which is preliminary data.</text>
</comment>
<reference evidence="2" key="1">
    <citation type="journal article" date="2023" name="G3 (Bethesda)">
        <title>Genome assembly and association tests identify interacting loci associated with vigor, precocity, and sex in interspecific pistachio rootstocks.</title>
        <authorList>
            <person name="Palmer W."/>
            <person name="Jacygrad E."/>
            <person name="Sagayaradj S."/>
            <person name="Cavanaugh K."/>
            <person name="Han R."/>
            <person name="Bertier L."/>
            <person name="Beede B."/>
            <person name="Kafkas S."/>
            <person name="Golino D."/>
            <person name="Preece J."/>
            <person name="Michelmore R."/>
        </authorList>
    </citation>
    <scope>NUCLEOTIDE SEQUENCE [LARGE SCALE GENOMIC DNA]</scope>
</reference>
<dbReference type="EMBL" id="CM047909">
    <property type="protein sequence ID" value="KAJ0080593.1"/>
    <property type="molecule type" value="Genomic_DNA"/>
</dbReference>
<proteinExistence type="predicted"/>
<evidence type="ECO:0000313" key="2">
    <source>
        <dbReference type="Proteomes" id="UP001164250"/>
    </source>
</evidence>